<dbReference type="EMBL" id="ASHM01100930">
    <property type="protein sequence ID" value="PNX67065.1"/>
    <property type="molecule type" value="Genomic_DNA"/>
</dbReference>
<comment type="caution">
    <text evidence="1">The sequence shown here is derived from an EMBL/GenBank/DDBJ whole genome shotgun (WGS) entry which is preliminary data.</text>
</comment>
<protein>
    <submittedName>
        <fullName evidence="1">Uncharacterized protein</fullName>
    </submittedName>
</protein>
<name>A0A2K3KL94_TRIPR</name>
<reference evidence="1 2" key="2">
    <citation type="journal article" date="2017" name="Front. Plant Sci.">
        <title>Gene Classification and Mining of Molecular Markers Useful in Red Clover (Trifolium pratense) Breeding.</title>
        <authorList>
            <person name="Istvanek J."/>
            <person name="Dluhosova J."/>
            <person name="Dluhos P."/>
            <person name="Patkova L."/>
            <person name="Nedelnik J."/>
            <person name="Repkova J."/>
        </authorList>
    </citation>
    <scope>NUCLEOTIDE SEQUENCE [LARGE SCALE GENOMIC DNA]</scope>
    <source>
        <strain evidence="2">cv. Tatra</strain>
        <tissue evidence="1">Young leaves</tissue>
    </source>
</reference>
<evidence type="ECO:0000313" key="2">
    <source>
        <dbReference type="Proteomes" id="UP000236291"/>
    </source>
</evidence>
<evidence type="ECO:0000313" key="1">
    <source>
        <dbReference type="EMBL" id="PNX67065.1"/>
    </source>
</evidence>
<organism evidence="1 2">
    <name type="scientific">Trifolium pratense</name>
    <name type="common">Red clover</name>
    <dbReference type="NCBI Taxonomy" id="57577"/>
    <lineage>
        <taxon>Eukaryota</taxon>
        <taxon>Viridiplantae</taxon>
        <taxon>Streptophyta</taxon>
        <taxon>Embryophyta</taxon>
        <taxon>Tracheophyta</taxon>
        <taxon>Spermatophyta</taxon>
        <taxon>Magnoliopsida</taxon>
        <taxon>eudicotyledons</taxon>
        <taxon>Gunneridae</taxon>
        <taxon>Pentapetalae</taxon>
        <taxon>rosids</taxon>
        <taxon>fabids</taxon>
        <taxon>Fabales</taxon>
        <taxon>Fabaceae</taxon>
        <taxon>Papilionoideae</taxon>
        <taxon>50 kb inversion clade</taxon>
        <taxon>NPAAA clade</taxon>
        <taxon>Hologalegina</taxon>
        <taxon>IRL clade</taxon>
        <taxon>Trifolieae</taxon>
        <taxon>Trifolium</taxon>
    </lineage>
</organism>
<gene>
    <name evidence="1" type="ORF">L195_g055427</name>
</gene>
<sequence>MKENRGWLLPFTHDAEKLAPEAQNEPMGADLVDSAIKKAALALEKRLRTLGPKLKIGAQLEWIQARNKG</sequence>
<reference evidence="1 2" key="1">
    <citation type="journal article" date="2014" name="Am. J. Bot.">
        <title>Genome assembly and annotation for red clover (Trifolium pratense; Fabaceae).</title>
        <authorList>
            <person name="Istvanek J."/>
            <person name="Jaros M."/>
            <person name="Krenek A."/>
            <person name="Repkova J."/>
        </authorList>
    </citation>
    <scope>NUCLEOTIDE SEQUENCE [LARGE SCALE GENOMIC DNA]</scope>
    <source>
        <strain evidence="2">cv. Tatra</strain>
        <tissue evidence="1">Young leaves</tissue>
    </source>
</reference>
<dbReference type="AlphaFoldDB" id="A0A2K3KL94"/>
<dbReference type="Proteomes" id="UP000236291">
    <property type="component" value="Unassembled WGS sequence"/>
</dbReference>
<accession>A0A2K3KL94</accession>
<proteinExistence type="predicted"/>